<dbReference type="EMBL" id="CAJVCH010125734">
    <property type="protein sequence ID" value="CAG7725696.1"/>
    <property type="molecule type" value="Genomic_DNA"/>
</dbReference>
<dbReference type="AlphaFoldDB" id="A0A8J2JSZ8"/>
<keyword evidence="1" id="KW-0812">Transmembrane</keyword>
<accession>A0A8J2JSZ8</accession>
<comment type="caution">
    <text evidence="2">The sequence shown here is derived from an EMBL/GenBank/DDBJ whole genome shotgun (WGS) entry which is preliminary data.</text>
</comment>
<keyword evidence="1" id="KW-0472">Membrane</keyword>
<evidence type="ECO:0000256" key="1">
    <source>
        <dbReference type="SAM" id="Phobius"/>
    </source>
</evidence>
<dbReference type="Proteomes" id="UP000708208">
    <property type="component" value="Unassembled WGS sequence"/>
</dbReference>
<proteinExistence type="predicted"/>
<protein>
    <submittedName>
        <fullName evidence="2">Uncharacterized protein</fullName>
    </submittedName>
</protein>
<gene>
    <name evidence="2" type="ORF">AFUS01_LOCUS14643</name>
</gene>
<keyword evidence="3" id="KW-1185">Reference proteome</keyword>
<evidence type="ECO:0000313" key="3">
    <source>
        <dbReference type="Proteomes" id="UP000708208"/>
    </source>
</evidence>
<reference evidence="2" key="1">
    <citation type="submission" date="2021-06" db="EMBL/GenBank/DDBJ databases">
        <authorList>
            <person name="Hodson N. C."/>
            <person name="Mongue J. A."/>
            <person name="Jaron S. K."/>
        </authorList>
    </citation>
    <scope>NUCLEOTIDE SEQUENCE</scope>
</reference>
<evidence type="ECO:0000313" key="2">
    <source>
        <dbReference type="EMBL" id="CAG7725696.1"/>
    </source>
</evidence>
<keyword evidence="1" id="KW-1133">Transmembrane helix</keyword>
<sequence>MVYNFIFVLINISWASLHMRGMIDSMGLTGQNVDIVTRTAMSFFVLQMIVFYRMSAKACVLCRQMRKILSGELLLELPEFQLRVILNDISFGIHGTNLGMFMSLTPGCVGMILEYILTYSMLCIQNK</sequence>
<organism evidence="2 3">
    <name type="scientific">Allacma fusca</name>
    <dbReference type="NCBI Taxonomy" id="39272"/>
    <lineage>
        <taxon>Eukaryota</taxon>
        <taxon>Metazoa</taxon>
        <taxon>Ecdysozoa</taxon>
        <taxon>Arthropoda</taxon>
        <taxon>Hexapoda</taxon>
        <taxon>Collembola</taxon>
        <taxon>Symphypleona</taxon>
        <taxon>Sminthuridae</taxon>
        <taxon>Allacma</taxon>
    </lineage>
</organism>
<feature type="transmembrane region" description="Helical" evidence="1">
    <location>
        <begin position="6"/>
        <end position="23"/>
    </location>
</feature>
<feature type="transmembrane region" description="Helical" evidence="1">
    <location>
        <begin position="35"/>
        <end position="54"/>
    </location>
</feature>
<name>A0A8J2JSZ8_9HEXA</name>